<dbReference type="AlphaFoldDB" id="A0AAN5VMQ3"/>
<dbReference type="GO" id="GO:0006281">
    <property type="term" value="P:DNA repair"/>
    <property type="evidence" value="ECO:0007669"/>
    <property type="project" value="UniProtKB-KW"/>
</dbReference>
<feature type="binding site" evidence="10">
    <location>
        <begin position="31"/>
        <end position="35"/>
    </location>
    <ligand>
        <name>NAD(+)</name>
        <dbReference type="ChEBI" id="CHEBI:57540"/>
    </ligand>
</feature>
<evidence type="ECO:0000259" key="11">
    <source>
        <dbReference type="PROSITE" id="PS50172"/>
    </source>
</evidence>
<evidence type="ECO:0000256" key="9">
    <source>
        <dbReference type="ARBA" id="ARBA00023211"/>
    </source>
</evidence>
<evidence type="ECO:0000313" key="12">
    <source>
        <dbReference type="EMBL" id="HBH1542548.1"/>
    </source>
</evidence>
<dbReference type="Pfam" id="PF01653">
    <property type="entry name" value="DNA_ligase_aden"/>
    <property type="match status" value="1"/>
</dbReference>
<dbReference type="SMART" id="SM00292">
    <property type="entry name" value="BRCT"/>
    <property type="match status" value="1"/>
</dbReference>
<evidence type="ECO:0000256" key="7">
    <source>
        <dbReference type="ARBA" id="ARBA00023027"/>
    </source>
</evidence>
<evidence type="ECO:0000256" key="6">
    <source>
        <dbReference type="ARBA" id="ARBA00022833"/>
    </source>
</evidence>
<dbReference type="InterPro" id="IPR033136">
    <property type="entry name" value="DNA_ligase_CS"/>
</dbReference>
<dbReference type="EMBL" id="DAEPXK010000019">
    <property type="protein sequence ID" value="HBH1542548.1"/>
    <property type="molecule type" value="Genomic_DNA"/>
</dbReference>
<dbReference type="GO" id="GO:0046872">
    <property type="term" value="F:metal ion binding"/>
    <property type="evidence" value="ECO:0007669"/>
    <property type="project" value="UniProtKB-KW"/>
</dbReference>
<protein>
    <recommendedName>
        <fullName evidence="10">DNA ligase</fullName>
        <ecNumber evidence="10">6.5.1.2</ecNumber>
    </recommendedName>
    <alternativeName>
        <fullName evidence="10">Polydeoxyribonucleotide synthase [NAD(+)]</fullName>
    </alternativeName>
</protein>
<feature type="binding site" evidence="10">
    <location>
        <begin position="80"/>
        <end position="81"/>
    </location>
    <ligand>
        <name>NAD(+)</name>
        <dbReference type="ChEBI" id="CHEBI:57540"/>
    </ligand>
</feature>
<dbReference type="InterPro" id="IPR001679">
    <property type="entry name" value="DNA_ligase"/>
</dbReference>
<keyword evidence="6 10" id="KW-0862">Zinc</keyword>
<accession>A0AAN5VMQ3</accession>
<feature type="binding site" evidence="10">
    <location>
        <position position="279"/>
    </location>
    <ligand>
        <name>NAD(+)</name>
        <dbReference type="ChEBI" id="CHEBI:57540"/>
    </ligand>
</feature>
<dbReference type="SMART" id="SM00532">
    <property type="entry name" value="LIGANc"/>
    <property type="match status" value="1"/>
</dbReference>
<dbReference type="EC" id="6.5.1.2" evidence="10"/>
<feature type="binding site" evidence="10">
    <location>
        <position position="413"/>
    </location>
    <ligand>
        <name>Zn(2+)</name>
        <dbReference type="ChEBI" id="CHEBI:29105"/>
    </ligand>
</feature>
<feature type="active site" description="N6-AMP-lysine intermediate" evidence="10">
    <location>
        <position position="106"/>
    </location>
</feature>
<proteinExistence type="inferred from homology"/>
<dbReference type="NCBIfam" id="TIGR00575">
    <property type="entry name" value="dnlj"/>
    <property type="match status" value="1"/>
</dbReference>
<feature type="binding site" evidence="10">
    <location>
        <position position="400"/>
    </location>
    <ligand>
        <name>Zn(2+)</name>
        <dbReference type="ChEBI" id="CHEBI:29105"/>
    </ligand>
</feature>
<feature type="domain" description="BRCT" evidence="11">
    <location>
        <begin position="586"/>
        <end position="663"/>
    </location>
</feature>
<dbReference type="GO" id="GO:0003911">
    <property type="term" value="F:DNA ligase (NAD+) activity"/>
    <property type="evidence" value="ECO:0007669"/>
    <property type="project" value="UniProtKB-UniRule"/>
</dbReference>
<dbReference type="FunFam" id="1.10.150.20:FF:000007">
    <property type="entry name" value="DNA ligase"/>
    <property type="match status" value="1"/>
</dbReference>
<dbReference type="Pfam" id="PF00533">
    <property type="entry name" value="BRCT"/>
    <property type="match status" value="1"/>
</dbReference>
<dbReference type="InterPro" id="IPR041663">
    <property type="entry name" value="DisA/LigA_HHH"/>
</dbReference>
<keyword evidence="4 10" id="KW-0479">Metal-binding</keyword>
<feature type="binding site" evidence="10">
    <location>
        <position position="104"/>
    </location>
    <ligand>
        <name>NAD(+)</name>
        <dbReference type="ChEBI" id="CHEBI:57540"/>
    </ligand>
</feature>
<evidence type="ECO:0000256" key="8">
    <source>
        <dbReference type="ARBA" id="ARBA00023204"/>
    </source>
</evidence>
<dbReference type="InterPro" id="IPR013840">
    <property type="entry name" value="DNAligase_N"/>
</dbReference>
<keyword evidence="8 10" id="KW-0234">DNA repair</keyword>
<evidence type="ECO:0000256" key="3">
    <source>
        <dbReference type="ARBA" id="ARBA00022705"/>
    </source>
</evidence>
<keyword evidence="3 10" id="KW-0235">DNA replication</keyword>
<dbReference type="Pfam" id="PF12826">
    <property type="entry name" value="HHH_2"/>
    <property type="match status" value="1"/>
</dbReference>
<evidence type="ECO:0000313" key="13">
    <source>
        <dbReference type="Proteomes" id="UP000878956"/>
    </source>
</evidence>
<evidence type="ECO:0000256" key="10">
    <source>
        <dbReference type="HAMAP-Rule" id="MF_01588"/>
    </source>
</evidence>
<dbReference type="Proteomes" id="UP000878956">
    <property type="component" value="Unassembled WGS sequence"/>
</dbReference>
<dbReference type="Pfam" id="PF03120">
    <property type="entry name" value="OB_DNA_ligase"/>
    <property type="match status" value="1"/>
</dbReference>
<feature type="binding site" evidence="10">
    <location>
        <position position="418"/>
    </location>
    <ligand>
        <name>Zn(2+)</name>
        <dbReference type="ChEBI" id="CHEBI:29105"/>
    </ligand>
</feature>
<feature type="binding site" evidence="10">
    <location>
        <position position="303"/>
    </location>
    <ligand>
        <name>NAD(+)</name>
        <dbReference type="ChEBI" id="CHEBI:57540"/>
    </ligand>
</feature>
<evidence type="ECO:0000256" key="1">
    <source>
        <dbReference type="ARBA" id="ARBA00004067"/>
    </source>
</evidence>
<feature type="binding site" evidence="10">
    <location>
        <position position="161"/>
    </location>
    <ligand>
        <name>NAD(+)</name>
        <dbReference type="ChEBI" id="CHEBI:57540"/>
    </ligand>
</feature>
<dbReference type="InterPro" id="IPR004150">
    <property type="entry name" value="NAD_DNA_ligase_OB"/>
</dbReference>
<feature type="binding site" evidence="10">
    <location>
        <position position="127"/>
    </location>
    <ligand>
        <name>NAD(+)</name>
        <dbReference type="ChEBI" id="CHEBI:57540"/>
    </ligand>
</feature>
<feature type="binding site" evidence="10">
    <location>
        <position position="397"/>
    </location>
    <ligand>
        <name>Zn(2+)</name>
        <dbReference type="ChEBI" id="CHEBI:29105"/>
    </ligand>
</feature>
<comment type="function">
    <text evidence="1 10">DNA ligase that catalyzes the formation of phosphodiester linkages between 5'-phosphoryl and 3'-hydroxyl groups in double-stranded DNA using NAD as a coenzyme and as the energy source for the reaction. It is essential for DNA replication and repair of damaged DNA.</text>
</comment>
<evidence type="ECO:0000256" key="5">
    <source>
        <dbReference type="ARBA" id="ARBA00022763"/>
    </source>
</evidence>
<keyword evidence="10" id="KW-0460">Magnesium</keyword>
<sequence>MNKVEEKIRDLREEVIKHDLAYAKGDPIISDTEYDKLYLKLVGLEELYPEYSDENSPTKRIIDIKVEGLKKVEHTIPMLSQKKINTPDELDKFIRQMNDELLVEDKLDGLTVIAKYNNGVLYEGITRGDGKIGDDITHIVLNTPNIPKTIPFNDYLEIRLEGIIPNEDFEMVNSILEEEDKYKSSRNLASGTVRSLNGCVAKERGLKLIAFELVKADNIIFEKDYERLEFLKTLGFDVVNYTLFKKNEEDILKLKDYIFSYNQEVRPFLSYKVDGLVIKANSLELRDSLGNTSKYPKWSSAFKFENEEAITKLKDCIIEVGKSGQLTPVALFEPVQIDGITISKATLSNFKNVKDKDIKIGDMVVVARANDVIPKIEHSIKEDRTGEEKEIEIPKFCPVCNEPIVKENVHYFCVNDDCPAQIEGKIIHFVSKKSLDIDGLGEESIKLFLDNGLISSIIDIFYLKDKKDDLLKLDKYADKKVSNLLENIEASKQASLSKILHGLSIKLIGGRASKELADKFISMKNILNISKNEEEFKQSILSINNFGEEMSNNLVLFFKDERNIELINKLMEVGFKMEEQIVKVNEEENMLTGKTVVITGKFTDFTREELTEKIENEFGGKCSKSVSKKTDFLIYGDKAGSKYNKALELGVKLITEKELLDII</sequence>
<comment type="cofactor">
    <cofactor evidence="10">
        <name>Mg(2+)</name>
        <dbReference type="ChEBI" id="CHEBI:18420"/>
    </cofactor>
    <cofactor evidence="10">
        <name>Mn(2+)</name>
        <dbReference type="ChEBI" id="CHEBI:29035"/>
    </cofactor>
</comment>
<dbReference type="PIRSF" id="PIRSF001604">
    <property type="entry name" value="LigA"/>
    <property type="match status" value="1"/>
</dbReference>
<keyword evidence="2 10" id="KW-0436">Ligase</keyword>
<evidence type="ECO:0000256" key="2">
    <source>
        <dbReference type="ARBA" id="ARBA00022598"/>
    </source>
</evidence>
<dbReference type="HAMAP" id="MF_01588">
    <property type="entry name" value="DNA_ligase_A"/>
    <property type="match status" value="1"/>
</dbReference>
<reference evidence="12" key="1">
    <citation type="journal article" date="2018" name="Genome Biol.">
        <title>SKESA: strategic k-mer extension for scrupulous assemblies.</title>
        <authorList>
            <person name="Souvorov A."/>
            <person name="Agarwala R."/>
            <person name="Lipman D.J."/>
        </authorList>
    </citation>
    <scope>NUCLEOTIDE SEQUENCE</scope>
    <source>
        <strain evidence="12">HN1000</strain>
    </source>
</reference>
<keyword evidence="5 10" id="KW-0227">DNA damage</keyword>
<comment type="caution">
    <text evidence="12">The sequence shown here is derived from an EMBL/GenBank/DDBJ whole genome shotgun (WGS) entry which is preliminary data.</text>
</comment>
<dbReference type="InterPro" id="IPR013839">
    <property type="entry name" value="DNAligase_adenylation"/>
</dbReference>
<comment type="catalytic activity">
    <reaction evidence="10">
        <text>NAD(+) + (deoxyribonucleotide)n-3'-hydroxyl + 5'-phospho-(deoxyribonucleotide)m = (deoxyribonucleotide)n+m + AMP + beta-nicotinamide D-nucleotide.</text>
        <dbReference type="EC" id="6.5.1.2"/>
    </reaction>
</comment>
<keyword evidence="9 10" id="KW-0464">Manganese</keyword>
<comment type="similarity">
    <text evidence="10">Belongs to the NAD-dependent DNA ligase family. LigA subfamily.</text>
</comment>
<dbReference type="NCBIfam" id="NF005932">
    <property type="entry name" value="PRK07956.1"/>
    <property type="match status" value="1"/>
</dbReference>
<organism evidence="12 13">
    <name type="scientific">Clostridioides difficile</name>
    <name type="common">Peptoclostridium difficile</name>
    <dbReference type="NCBI Taxonomy" id="1496"/>
    <lineage>
        <taxon>Bacteria</taxon>
        <taxon>Bacillati</taxon>
        <taxon>Bacillota</taxon>
        <taxon>Clostridia</taxon>
        <taxon>Peptostreptococcales</taxon>
        <taxon>Peptostreptococcaceae</taxon>
        <taxon>Clostridioides</taxon>
    </lineage>
</organism>
<evidence type="ECO:0000256" key="4">
    <source>
        <dbReference type="ARBA" id="ARBA00022723"/>
    </source>
</evidence>
<name>A0AAN5VMQ3_CLODI</name>
<dbReference type="InterPro" id="IPR001357">
    <property type="entry name" value="BRCT_dom"/>
</dbReference>
<dbReference type="CDD" id="cd17748">
    <property type="entry name" value="BRCT_DNA_ligase_like"/>
    <property type="match status" value="1"/>
</dbReference>
<dbReference type="GO" id="GO:0006260">
    <property type="term" value="P:DNA replication"/>
    <property type="evidence" value="ECO:0007669"/>
    <property type="project" value="UniProtKB-KW"/>
</dbReference>
<keyword evidence="7 10" id="KW-0520">NAD</keyword>
<dbReference type="PROSITE" id="PS01056">
    <property type="entry name" value="DNA_LIGASE_N2"/>
    <property type="match status" value="1"/>
</dbReference>
<gene>
    <name evidence="10 12" type="primary">ligA</name>
    <name evidence="12" type="ORF">KRM00_002032</name>
</gene>
<reference evidence="12" key="2">
    <citation type="submission" date="2021-06" db="EMBL/GenBank/DDBJ databases">
        <authorList>
            <consortium name="NCBI Pathogen Detection Project"/>
        </authorList>
    </citation>
    <scope>NUCLEOTIDE SEQUENCE</scope>
    <source>
        <strain evidence="12">HN1000</strain>
    </source>
</reference>
<dbReference type="PROSITE" id="PS50172">
    <property type="entry name" value="BRCT"/>
    <property type="match status" value="1"/>
</dbReference>